<dbReference type="InterPro" id="IPR035965">
    <property type="entry name" value="PAS-like_dom_sf"/>
</dbReference>
<keyword evidence="4" id="KW-0808">Transferase</keyword>
<organism evidence="9 10">
    <name type="scientific">Olleya marilimosa</name>
    <dbReference type="NCBI Taxonomy" id="272164"/>
    <lineage>
        <taxon>Bacteria</taxon>
        <taxon>Pseudomonadati</taxon>
        <taxon>Bacteroidota</taxon>
        <taxon>Flavobacteriia</taxon>
        <taxon>Flavobacteriales</taxon>
        <taxon>Flavobacteriaceae</taxon>
    </lineage>
</organism>
<evidence type="ECO:0000256" key="4">
    <source>
        <dbReference type="ARBA" id="ARBA00022679"/>
    </source>
</evidence>
<dbReference type="PANTHER" id="PTHR43304:SF1">
    <property type="entry name" value="PAC DOMAIN-CONTAINING PROTEIN"/>
    <property type="match status" value="1"/>
</dbReference>
<proteinExistence type="predicted"/>
<comment type="caution">
    <text evidence="9">The sequence shown here is derived from an EMBL/GenBank/DDBJ whole genome shotgun (WGS) entry which is preliminary data.</text>
</comment>
<dbReference type="NCBIfam" id="TIGR00229">
    <property type="entry name" value="sensory_box"/>
    <property type="match status" value="1"/>
</dbReference>
<evidence type="ECO:0000259" key="6">
    <source>
        <dbReference type="PROSITE" id="PS50109"/>
    </source>
</evidence>
<dbReference type="PROSITE" id="PS50112">
    <property type="entry name" value="PAS"/>
    <property type="match status" value="1"/>
</dbReference>
<dbReference type="Proteomes" id="UP000627521">
    <property type="component" value="Unassembled WGS sequence"/>
</dbReference>
<dbReference type="CDD" id="cd00130">
    <property type="entry name" value="PAS"/>
    <property type="match status" value="1"/>
</dbReference>
<dbReference type="SUPFAM" id="SSF55785">
    <property type="entry name" value="PYP-like sensor domain (PAS domain)"/>
    <property type="match status" value="1"/>
</dbReference>
<feature type="domain" description="PAS" evidence="7">
    <location>
        <begin position="10"/>
        <end position="80"/>
    </location>
</feature>
<dbReference type="PROSITE" id="PS50109">
    <property type="entry name" value="HIS_KIN"/>
    <property type="match status" value="1"/>
</dbReference>
<feature type="domain" description="Histidine kinase" evidence="6">
    <location>
        <begin position="154"/>
        <end position="366"/>
    </location>
</feature>
<sequence length="366" mass="41258">MNKENIEDLKSNFLPDVFNHAYHGIAIVGLDGKWIKVNKSICNLLGYTEAELLNLTFQDITHKADLDIDLDKLSELLTGISDSYTMLKRYFAKNGNIIWAQLSVSIVKNELGAPKYFISQIQDVTDLKKGESEKEVFTEVIKEQNERLLNFSRIISHNLSTHAGNLKTLAQFTKTEVPEITKNESFIYLNEAITNLNETVKHLKNIAESTWFEKDDLKPLSLGKYITNAIYSVNALAVNNTCEIKNLVTENIKVVAVEAYLDSIILNLLTNAIKYRDKNKKSEVVLSAQVKDGFVVLSVKDNGLGLDMDKYGHKIFSLYQTFHKNKNARGVGLFITKSQVESLGGKIEFDSQVNVGSQFLVYFKTA</sequence>
<evidence type="ECO:0000256" key="3">
    <source>
        <dbReference type="ARBA" id="ARBA00022553"/>
    </source>
</evidence>
<dbReference type="Gene3D" id="3.30.565.10">
    <property type="entry name" value="Histidine kinase-like ATPase, C-terminal domain"/>
    <property type="match status" value="1"/>
</dbReference>
<evidence type="ECO:0000256" key="2">
    <source>
        <dbReference type="ARBA" id="ARBA00012438"/>
    </source>
</evidence>
<dbReference type="Gene3D" id="3.30.450.20">
    <property type="entry name" value="PAS domain"/>
    <property type="match status" value="1"/>
</dbReference>
<dbReference type="InterPro" id="IPR052162">
    <property type="entry name" value="Sensor_kinase/Photoreceptor"/>
</dbReference>
<dbReference type="EMBL" id="JACXXH010000002">
    <property type="protein sequence ID" value="MBD3862692.1"/>
    <property type="molecule type" value="Genomic_DNA"/>
</dbReference>
<dbReference type="PROSITE" id="PS50113">
    <property type="entry name" value="PAC"/>
    <property type="match status" value="1"/>
</dbReference>
<keyword evidence="10" id="KW-1185">Reference proteome</keyword>
<dbReference type="EC" id="2.7.13.3" evidence="2"/>
<dbReference type="PANTHER" id="PTHR43304">
    <property type="entry name" value="PHYTOCHROME-LIKE PROTEIN CPH1"/>
    <property type="match status" value="1"/>
</dbReference>
<evidence type="ECO:0000259" key="8">
    <source>
        <dbReference type="PROSITE" id="PS50113"/>
    </source>
</evidence>
<dbReference type="SMART" id="SM00086">
    <property type="entry name" value="PAC"/>
    <property type="match status" value="1"/>
</dbReference>
<evidence type="ECO:0000313" key="9">
    <source>
        <dbReference type="EMBL" id="MBD3862692.1"/>
    </source>
</evidence>
<dbReference type="SMART" id="SM00387">
    <property type="entry name" value="HATPase_c"/>
    <property type="match status" value="1"/>
</dbReference>
<dbReference type="InterPro" id="IPR001610">
    <property type="entry name" value="PAC"/>
</dbReference>
<dbReference type="Pfam" id="PF02518">
    <property type="entry name" value="HATPase_c"/>
    <property type="match status" value="1"/>
</dbReference>
<keyword evidence="3" id="KW-0597">Phosphoprotein</keyword>
<evidence type="ECO:0000259" key="7">
    <source>
        <dbReference type="PROSITE" id="PS50112"/>
    </source>
</evidence>
<dbReference type="InterPro" id="IPR000014">
    <property type="entry name" value="PAS"/>
</dbReference>
<dbReference type="RefSeq" id="WP_191099216.1">
    <property type="nucleotide sequence ID" value="NZ_JACXXF010000002.1"/>
</dbReference>
<reference evidence="9 10" key="1">
    <citation type="submission" date="2020-09" db="EMBL/GenBank/DDBJ databases">
        <title>Bacillus nautilus sp. nov., Chryseoglobus crepusculi sp. nov, and Psychrobacter noctis sp. nov., isolated from deep-sea sponges from the equatorial Atlantic.</title>
        <authorList>
            <person name="Stennett H.L."/>
            <person name="Williams S.E."/>
        </authorList>
    </citation>
    <scope>NUCLEOTIDE SEQUENCE [LARGE SCALE GENOMIC DNA]</scope>
    <source>
        <strain evidence="9 10">28M-24</strain>
    </source>
</reference>
<evidence type="ECO:0000256" key="1">
    <source>
        <dbReference type="ARBA" id="ARBA00000085"/>
    </source>
</evidence>
<keyword evidence="5" id="KW-0418">Kinase</keyword>
<dbReference type="InterPro" id="IPR004358">
    <property type="entry name" value="Sig_transdc_His_kin-like_C"/>
</dbReference>
<dbReference type="SMART" id="SM00091">
    <property type="entry name" value="PAS"/>
    <property type="match status" value="1"/>
</dbReference>
<dbReference type="SUPFAM" id="SSF55874">
    <property type="entry name" value="ATPase domain of HSP90 chaperone/DNA topoisomerase II/histidine kinase"/>
    <property type="match status" value="1"/>
</dbReference>
<dbReference type="PRINTS" id="PR00344">
    <property type="entry name" value="BCTRLSENSOR"/>
</dbReference>
<dbReference type="InterPro" id="IPR005467">
    <property type="entry name" value="His_kinase_dom"/>
</dbReference>
<dbReference type="Pfam" id="PF13426">
    <property type="entry name" value="PAS_9"/>
    <property type="match status" value="1"/>
</dbReference>
<dbReference type="InterPro" id="IPR003594">
    <property type="entry name" value="HATPase_dom"/>
</dbReference>
<dbReference type="InterPro" id="IPR036890">
    <property type="entry name" value="HATPase_C_sf"/>
</dbReference>
<evidence type="ECO:0000313" key="10">
    <source>
        <dbReference type="Proteomes" id="UP000627521"/>
    </source>
</evidence>
<accession>A0ABR8LXE7</accession>
<comment type="catalytic activity">
    <reaction evidence="1">
        <text>ATP + protein L-histidine = ADP + protein N-phospho-L-histidine.</text>
        <dbReference type="EC" id="2.7.13.3"/>
    </reaction>
</comment>
<protein>
    <recommendedName>
        <fullName evidence="2">histidine kinase</fullName>
        <ecNumber evidence="2">2.7.13.3</ecNumber>
    </recommendedName>
</protein>
<evidence type="ECO:0000256" key="5">
    <source>
        <dbReference type="ARBA" id="ARBA00022777"/>
    </source>
</evidence>
<gene>
    <name evidence="9" type="ORF">IEG06_04455</name>
</gene>
<dbReference type="InterPro" id="IPR000700">
    <property type="entry name" value="PAS-assoc_C"/>
</dbReference>
<name>A0ABR8LXE7_9FLAO</name>
<feature type="domain" description="PAC" evidence="8">
    <location>
        <begin position="84"/>
        <end position="136"/>
    </location>
</feature>